<dbReference type="SMART" id="SM00192">
    <property type="entry name" value="LDLa"/>
    <property type="match status" value="5"/>
</dbReference>
<dbReference type="PANTHER" id="PTHR22722">
    <property type="entry name" value="LOW-DENSITY LIPOPROTEIN RECEPTOR-RELATED PROTEIN 2-RELATED"/>
    <property type="match status" value="1"/>
</dbReference>
<dbReference type="PROSITE" id="PS50068">
    <property type="entry name" value="LDLRA_2"/>
    <property type="match status" value="5"/>
</dbReference>
<dbReference type="GO" id="GO:0005737">
    <property type="term" value="C:cytoplasm"/>
    <property type="evidence" value="ECO:0007669"/>
    <property type="project" value="UniProtKB-ARBA"/>
</dbReference>
<keyword evidence="7" id="KW-0472">Membrane</keyword>
<feature type="disulfide bond" evidence="11">
    <location>
        <begin position="222"/>
        <end position="237"/>
    </location>
</feature>
<evidence type="ECO:0000256" key="2">
    <source>
        <dbReference type="ARBA" id="ARBA00022536"/>
    </source>
</evidence>
<evidence type="ECO:0000256" key="4">
    <source>
        <dbReference type="ARBA" id="ARBA00022729"/>
    </source>
</evidence>
<keyword evidence="6" id="KW-1133">Transmembrane helix</keyword>
<dbReference type="PROSITE" id="PS01209">
    <property type="entry name" value="LDLRA_1"/>
    <property type="match status" value="3"/>
</dbReference>
<keyword evidence="5" id="KW-0677">Repeat</keyword>
<keyword evidence="4" id="KW-0732">Signal</keyword>
<keyword evidence="10" id="KW-0325">Glycoprotein</keyword>
<evidence type="ECO:0000256" key="1">
    <source>
        <dbReference type="ARBA" id="ARBA00004167"/>
    </source>
</evidence>
<dbReference type="FunFam" id="4.10.400.10:FF:000088">
    <property type="entry name" value="Heparan sulfate proteoglycan 2"/>
    <property type="match status" value="1"/>
</dbReference>
<comment type="caution">
    <text evidence="11">Lacks conserved residue(s) required for the propagation of feature annotation.</text>
</comment>
<reference evidence="15" key="1">
    <citation type="submission" date="2025-08" db="UniProtKB">
        <authorList>
            <consortium name="RefSeq"/>
        </authorList>
    </citation>
    <scope>IDENTIFICATION</scope>
</reference>
<dbReference type="InterPro" id="IPR051221">
    <property type="entry name" value="LDLR-related"/>
</dbReference>
<keyword evidence="3" id="KW-0812">Transmembrane</keyword>
<keyword evidence="8 11" id="KW-1015">Disulfide bond</keyword>
<dbReference type="InterPro" id="IPR000082">
    <property type="entry name" value="SEA_dom"/>
</dbReference>
<feature type="disulfide bond" evidence="11">
    <location>
        <begin position="203"/>
        <end position="215"/>
    </location>
</feature>
<evidence type="ECO:0000256" key="7">
    <source>
        <dbReference type="ARBA" id="ARBA00023136"/>
    </source>
</evidence>
<evidence type="ECO:0000256" key="12">
    <source>
        <dbReference type="SAM" id="MobiDB-lite"/>
    </source>
</evidence>
<evidence type="ECO:0000256" key="6">
    <source>
        <dbReference type="ARBA" id="ARBA00022989"/>
    </source>
</evidence>
<dbReference type="InterPro" id="IPR036055">
    <property type="entry name" value="LDL_receptor-like_sf"/>
</dbReference>
<evidence type="ECO:0000256" key="3">
    <source>
        <dbReference type="ARBA" id="ARBA00022692"/>
    </source>
</evidence>
<feature type="disulfide bond" evidence="11">
    <location>
        <begin position="245"/>
        <end position="257"/>
    </location>
</feature>
<evidence type="ECO:0000256" key="11">
    <source>
        <dbReference type="PROSITE-ProRule" id="PRU00124"/>
    </source>
</evidence>
<feature type="disulfide bond" evidence="11">
    <location>
        <begin position="210"/>
        <end position="228"/>
    </location>
</feature>
<feature type="disulfide bond" evidence="11">
    <location>
        <begin position="435"/>
        <end position="450"/>
    </location>
</feature>
<dbReference type="PRINTS" id="PR00261">
    <property type="entry name" value="LDLRECEPTOR"/>
</dbReference>
<dbReference type="FunFam" id="4.10.400.10:FF:000062">
    <property type="entry name" value="Terribly reduced optic lobes, isoform AI"/>
    <property type="match status" value="1"/>
</dbReference>
<dbReference type="CDD" id="cd00112">
    <property type="entry name" value="LDLa"/>
    <property type="match status" value="5"/>
</dbReference>
<comment type="subcellular location">
    <subcellularLocation>
        <location evidence="1">Membrane</location>
        <topology evidence="1">Single-pass membrane protein</topology>
    </subcellularLocation>
</comment>
<dbReference type="Proteomes" id="UP000504612">
    <property type="component" value="Unplaced"/>
</dbReference>
<feature type="disulfide bond" evidence="11">
    <location>
        <begin position="391"/>
        <end position="406"/>
    </location>
</feature>
<feature type="disulfide bond" evidence="11">
    <location>
        <begin position="252"/>
        <end position="270"/>
    </location>
</feature>
<dbReference type="GO" id="GO:0043235">
    <property type="term" value="C:receptor complex"/>
    <property type="evidence" value="ECO:0007669"/>
    <property type="project" value="TreeGrafter"/>
</dbReference>
<dbReference type="FunFam" id="4.10.400.10:FF:000065">
    <property type="entry name" value="Transmembrane protease serine 7"/>
    <property type="match status" value="1"/>
</dbReference>
<organism evidence="14 15">
    <name type="scientific">Notechis scutatus</name>
    <name type="common">mainland tiger snake</name>
    <dbReference type="NCBI Taxonomy" id="8663"/>
    <lineage>
        <taxon>Eukaryota</taxon>
        <taxon>Metazoa</taxon>
        <taxon>Chordata</taxon>
        <taxon>Craniata</taxon>
        <taxon>Vertebrata</taxon>
        <taxon>Euteleostomi</taxon>
        <taxon>Lepidosauria</taxon>
        <taxon>Squamata</taxon>
        <taxon>Bifurcata</taxon>
        <taxon>Unidentata</taxon>
        <taxon>Episquamata</taxon>
        <taxon>Toxicofera</taxon>
        <taxon>Serpentes</taxon>
        <taxon>Colubroidea</taxon>
        <taxon>Elapidae</taxon>
        <taxon>Hydrophiinae</taxon>
        <taxon>Notechis</taxon>
    </lineage>
</organism>
<feature type="disulfide bond" evidence="11">
    <location>
        <begin position="339"/>
        <end position="357"/>
    </location>
</feature>
<feature type="disulfide bond" evidence="11">
    <location>
        <begin position="379"/>
        <end position="397"/>
    </location>
</feature>
<dbReference type="SMART" id="SM00200">
    <property type="entry name" value="SEA"/>
    <property type="match status" value="1"/>
</dbReference>
<dbReference type="GO" id="GO:0005886">
    <property type="term" value="C:plasma membrane"/>
    <property type="evidence" value="ECO:0007669"/>
    <property type="project" value="TreeGrafter"/>
</dbReference>
<feature type="disulfide bond" evidence="11">
    <location>
        <begin position="372"/>
        <end position="384"/>
    </location>
</feature>
<dbReference type="SUPFAM" id="SSF57424">
    <property type="entry name" value="LDL receptor-like module"/>
    <property type="match status" value="5"/>
</dbReference>
<dbReference type="InterPro" id="IPR002172">
    <property type="entry name" value="LDrepeatLR_classA_rpt"/>
</dbReference>
<accession>A0A6J1W895</accession>
<dbReference type="PROSITE" id="PS50024">
    <property type="entry name" value="SEA"/>
    <property type="match status" value="1"/>
</dbReference>
<name>A0A6J1W895_9SAUR</name>
<feature type="non-terminal residue" evidence="15">
    <location>
        <position position="450"/>
    </location>
</feature>
<sequence>MACRPLIPSLQLSPALAKRGRPAGPGIGASRAAALVKTGGGRPQPLPFLACVSPQLPQEEERAFLTRPLFSSVYFRALVNFTHSIEYSPRLEDVNSEAFQEVSEAVVDTLESEYVKIPGDQSVSVVFIKEIDGYSFVELDVGSEKNTDDEQIREVLFSVVASGSIASYRTSRKGFQFRRLGAAQTPPPPISEAPPVSPQIRPCTADEFSCLSGECITREFFCDRRPDCRDMSDELDCEEPEPPECAQQEFACDSGECVPRALRCNGHPDCGDASDEDGCELERPLLPASSPWPSTARLPATPSPITTRRAPVTKLPPVGVSRPPLVPGLRPCQKEEATCSNGQCIRRDFLCDGERDCTDGSDELHCGTPSPCEPNEFRCRNGHCALTLWRCDGDNDCADGSDELDCPTKGPGDTCGPDQFVCLSSHTCIPASYQCDEEADCQDRSDEIGC</sequence>
<feature type="disulfide bond" evidence="11">
    <location>
        <begin position="264"/>
        <end position="279"/>
    </location>
</feature>
<evidence type="ECO:0000259" key="13">
    <source>
        <dbReference type="PROSITE" id="PS50024"/>
    </source>
</evidence>
<dbReference type="FunFam" id="4.10.400.10:FF:000034">
    <property type="entry name" value="Low-density lipoprotein receptor-related protein 2"/>
    <property type="match status" value="1"/>
</dbReference>
<evidence type="ECO:0000313" key="14">
    <source>
        <dbReference type="Proteomes" id="UP000504612"/>
    </source>
</evidence>
<feature type="disulfide bond" evidence="11">
    <location>
        <begin position="332"/>
        <end position="344"/>
    </location>
</feature>
<dbReference type="InterPro" id="IPR023415">
    <property type="entry name" value="LDLR_class-A_CS"/>
</dbReference>
<proteinExistence type="predicted"/>
<protein>
    <submittedName>
        <fullName evidence="15">Basement membrane-specific heparan sulfate proteoglycan core protein-like</fullName>
    </submittedName>
</protein>
<evidence type="ECO:0000256" key="10">
    <source>
        <dbReference type="ARBA" id="ARBA00023180"/>
    </source>
</evidence>
<dbReference type="Gene3D" id="4.10.400.10">
    <property type="entry name" value="Low-density Lipoprotein Receptor"/>
    <property type="match status" value="5"/>
</dbReference>
<keyword evidence="2" id="KW-0245">EGF-like domain</keyword>
<dbReference type="RefSeq" id="XP_026549078.1">
    <property type="nucleotide sequence ID" value="XM_026693293.1"/>
</dbReference>
<feature type="domain" description="SEA" evidence="13">
    <location>
        <begin position="71"/>
        <end position="182"/>
    </location>
</feature>
<keyword evidence="9" id="KW-0675">Receptor</keyword>
<gene>
    <name evidence="15" type="primary">LOC113430894</name>
</gene>
<keyword evidence="14" id="KW-1185">Reference proteome</keyword>
<dbReference type="AlphaFoldDB" id="A0A6J1W895"/>
<feature type="region of interest" description="Disordered" evidence="12">
    <location>
        <begin position="290"/>
        <end position="319"/>
    </location>
</feature>
<evidence type="ECO:0000313" key="15">
    <source>
        <dbReference type="RefSeq" id="XP_026549078.1"/>
    </source>
</evidence>
<dbReference type="GeneID" id="113430894"/>
<dbReference type="KEGG" id="nss:113430894"/>
<evidence type="ECO:0000256" key="8">
    <source>
        <dbReference type="ARBA" id="ARBA00023157"/>
    </source>
</evidence>
<dbReference type="Pfam" id="PF00057">
    <property type="entry name" value="Ldl_recept_a"/>
    <property type="match status" value="5"/>
</dbReference>
<evidence type="ECO:0000256" key="9">
    <source>
        <dbReference type="ARBA" id="ARBA00023170"/>
    </source>
</evidence>
<evidence type="ECO:0000256" key="5">
    <source>
        <dbReference type="ARBA" id="ARBA00022737"/>
    </source>
</evidence>
<feature type="disulfide bond" evidence="11">
    <location>
        <begin position="351"/>
        <end position="366"/>
    </location>
</feature>